<dbReference type="OMA" id="MTWVDAE"/>
<evidence type="ECO:0000313" key="4">
    <source>
        <dbReference type="EnsemblMetazoa" id="XP_038073952.1"/>
    </source>
</evidence>
<dbReference type="InterPro" id="IPR050111">
    <property type="entry name" value="C-type_lectin/snaclec_domain"/>
</dbReference>
<dbReference type="Pfam" id="PF00059">
    <property type="entry name" value="Lectin_C"/>
    <property type="match status" value="1"/>
</dbReference>
<dbReference type="Gene3D" id="3.10.100.10">
    <property type="entry name" value="Mannose-Binding Protein A, subunit A"/>
    <property type="match status" value="1"/>
</dbReference>
<evidence type="ECO:0000259" key="3">
    <source>
        <dbReference type="PROSITE" id="PS50041"/>
    </source>
</evidence>
<keyword evidence="2" id="KW-0732">Signal</keyword>
<dbReference type="InterPro" id="IPR018378">
    <property type="entry name" value="C-type_lectin_CS"/>
</dbReference>
<keyword evidence="5" id="KW-1185">Reference proteome</keyword>
<dbReference type="AlphaFoldDB" id="A0A914BEV5"/>
<dbReference type="PROSITE" id="PS50041">
    <property type="entry name" value="C_TYPE_LECTIN_2"/>
    <property type="match status" value="1"/>
</dbReference>
<dbReference type="SUPFAM" id="SSF56436">
    <property type="entry name" value="C-type lectin-like"/>
    <property type="match status" value="1"/>
</dbReference>
<dbReference type="InterPro" id="IPR001304">
    <property type="entry name" value="C-type_lectin-like"/>
</dbReference>
<dbReference type="EnsemblMetazoa" id="XM_038218024.1">
    <property type="protein sequence ID" value="XP_038073952.1"/>
    <property type="gene ID" value="LOC119742018"/>
</dbReference>
<accession>A0A914BEV5</accession>
<feature type="signal peptide" evidence="2">
    <location>
        <begin position="1"/>
        <end position="19"/>
    </location>
</feature>
<dbReference type="PANTHER" id="PTHR22803">
    <property type="entry name" value="MANNOSE, PHOSPHOLIPASE, LECTIN RECEPTOR RELATED"/>
    <property type="match status" value="1"/>
</dbReference>
<evidence type="ECO:0000256" key="1">
    <source>
        <dbReference type="ARBA" id="ARBA00023157"/>
    </source>
</evidence>
<keyword evidence="1" id="KW-1015">Disulfide bond</keyword>
<feature type="domain" description="C-type lectin" evidence="3">
    <location>
        <begin position="32"/>
        <end position="152"/>
    </location>
</feature>
<dbReference type="InterPro" id="IPR016187">
    <property type="entry name" value="CTDL_fold"/>
</dbReference>
<dbReference type="SMART" id="SM00034">
    <property type="entry name" value="CLECT"/>
    <property type="match status" value="1"/>
</dbReference>
<feature type="chain" id="PRO_5036673809" description="C-type lectin domain-containing protein" evidence="2">
    <location>
        <begin position="20"/>
        <end position="158"/>
    </location>
</feature>
<dbReference type="OrthoDB" id="418245at2759"/>
<sequence>MNILESSVVLVAMISAVFAGCGPSCPDGYLNWEHDCYKLYDVQKTWANAEQHCVADGAHLASIHSAAEDNFLNLLSQQGTTESKHTWMGLNDHATEGSFVWTDGSPCDYFNWHNAEPNNAGAGEQCGEINFFALDGTWNDHFCSRNHRFICKMPPSSH</sequence>
<dbReference type="PRINTS" id="PR01504">
    <property type="entry name" value="PNCREATITSAP"/>
</dbReference>
<protein>
    <recommendedName>
        <fullName evidence="3">C-type lectin domain-containing protein</fullName>
    </recommendedName>
</protein>
<evidence type="ECO:0000313" key="5">
    <source>
        <dbReference type="Proteomes" id="UP000887568"/>
    </source>
</evidence>
<dbReference type="InterPro" id="IPR016186">
    <property type="entry name" value="C-type_lectin-like/link_sf"/>
</dbReference>
<name>A0A914BEV5_PATMI</name>
<dbReference type="PROSITE" id="PS00615">
    <property type="entry name" value="C_TYPE_LECTIN_1"/>
    <property type="match status" value="1"/>
</dbReference>
<organism evidence="4 5">
    <name type="scientific">Patiria miniata</name>
    <name type="common">Bat star</name>
    <name type="synonym">Asterina miniata</name>
    <dbReference type="NCBI Taxonomy" id="46514"/>
    <lineage>
        <taxon>Eukaryota</taxon>
        <taxon>Metazoa</taxon>
        <taxon>Echinodermata</taxon>
        <taxon>Eleutherozoa</taxon>
        <taxon>Asterozoa</taxon>
        <taxon>Asteroidea</taxon>
        <taxon>Valvatacea</taxon>
        <taxon>Valvatida</taxon>
        <taxon>Asterinidae</taxon>
        <taxon>Patiria</taxon>
    </lineage>
</organism>
<proteinExistence type="predicted"/>
<reference evidence="4" key="1">
    <citation type="submission" date="2022-11" db="UniProtKB">
        <authorList>
            <consortium name="EnsemblMetazoa"/>
        </authorList>
    </citation>
    <scope>IDENTIFICATION</scope>
</reference>
<dbReference type="GeneID" id="119742018"/>
<dbReference type="RefSeq" id="XP_038073952.1">
    <property type="nucleotide sequence ID" value="XM_038218024.1"/>
</dbReference>
<dbReference type="Proteomes" id="UP000887568">
    <property type="component" value="Unplaced"/>
</dbReference>
<evidence type="ECO:0000256" key="2">
    <source>
        <dbReference type="SAM" id="SignalP"/>
    </source>
</evidence>